<comment type="caution">
    <text evidence="1">The sequence shown here is derived from an EMBL/GenBank/DDBJ whole genome shotgun (WGS) entry which is preliminary data.</text>
</comment>
<accession>K0SWD1</accession>
<gene>
    <name evidence="1" type="ORF">THAOC_13863</name>
</gene>
<proteinExistence type="predicted"/>
<dbReference type="Proteomes" id="UP000266841">
    <property type="component" value="Unassembled WGS sequence"/>
</dbReference>
<reference evidence="1 2" key="1">
    <citation type="journal article" date="2012" name="Genome Biol.">
        <title>Genome and low-iron response of an oceanic diatom adapted to chronic iron limitation.</title>
        <authorList>
            <person name="Lommer M."/>
            <person name="Specht M."/>
            <person name="Roy A.S."/>
            <person name="Kraemer L."/>
            <person name="Andreson R."/>
            <person name="Gutowska M.A."/>
            <person name="Wolf J."/>
            <person name="Bergner S.V."/>
            <person name="Schilhabel M.B."/>
            <person name="Klostermeier U.C."/>
            <person name="Beiko R.G."/>
            <person name="Rosenstiel P."/>
            <person name="Hippler M."/>
            <person name="Laroche J."/>
        </authorList>
    </citation>
    <scope>NUCLEOTIDE SEQUENCE [LARGE SCALE GENOMIC DNA]</scope>
    <source>
        <strain evidence="1 2">CCMP1005</strain>
    </source>
</reference>
<dbReference type="AlphaFoldDB" id="K0SWD1"/>
<evidence type="ECO:0000313" key="1">
    <source>
        <dbReference type="EMBL" id="EJK65291.1"/>
    </source>
</evidence>
<dbReference type="EMBL" id="AGNL01016040">
    <property type="protein sequence ID" value="EJK65291.1"/>
    <property type="molecule type" value="Genomic_DNA"/>
</dbReference>
<evidence type="ECO:0000313" key="2">
    <source>
        <dbReference type="Proteomes" id="UP000266841"/>
    </source>
</evidence>
<keyword evidence="2" id="KW-1185">Reference proteome</keyword>
<organism evidence="1 2">
    <name type="scientific">Thalassiosira oceanica</name>
    <name type="common">Marine diatom</name>
    <dbReference type="NCBI Taxonomy" id="159749"/>
    <lineage>
        <taxon>Eukaryota</taxon>
        <taxon>Sar</taxon>
        <taxon>Stramenopiles</taxon>
        <taxon>Ochrophyta</taxon>
        <taxon>Bacillariophyta</taxon>
        <taxon>Coscinodiscophyceae</taxon>
        <taxon>Thalassiosirophycidae</taxon>
        <taxon>Thalassiosirales</taxon>
        <taxon>Thalassiosiraceae</taxon>
        <taxon>Thalassiosira</taxon>
    </lineage>
</organism>
<name>K0SWD1_THAOC</name>
<protein>
    <submittedName>
        <fullName evidence="1">Uncharacterized protein</fullName>
    </submittedName>
</protein>
<sequence>MKCKPSTPTVTMPAAMPNLNSEAADQRGEEKCNGRGGSAKATFLIATVTEGVGVERTRAYLNNKSDPKTEGSHALTSVGAICNVTNLDCEHLQIDYRERNELLTTVQLCMLQDIPYKKQRHSELLQGILRNEMVCSMNERADPAYSRGPFKKRCTDSREQAFLAFFYDYVEPPVPANYDYGTFPVEFDQETEQIKPKLLDKHKVLADFSRSSSTF</sequence>